<evidence type="ECO:0000313" key="4">
    <source>
        <dbReference type="Proteomes" id="UP000439591"/>
    </source>
</evidence>
<dbReference type="Proteomes" id="UP000435877">
    <property type="component" value="Unassembled WGS sequence"/>
</dbReference>
<accession>A0A5S9NQZ3</accession>
<evidence type="ECO:0000313" key="3">
    <source>
        <dbReference type="Proteomes" id="UP000435877"/>
    </source>
</evidence>
<dbReference type="AlphaFoldDB" id="A0A5S9NQZ3"/>
<organism evidence="1 3">
    <name type="scientific">Zhongshania aliphaticivorans</name>
    <dbReference type="NCBI Taxonomy" id="1470434"/>
    <lineage>
        <taxon>Bacteria</taxon>
        <taxon>Pseudomonadati</taxon>
        <taxon>Pseudomonadota</taxon>
        <taxon>Gammaproteobacteria</taxon>
        <taxon>Cellvibrionales</taxon>
        <taxon>Spongiibacteraceae</taxon>
        <taxon>Zhongshania</taxon>
    </lineage>
</organism>
<name>A0A5S9NQZ3_9GAMM</name>
<evidence type="ECO:0000313" key="1">
    <source>
        <dbReference type="EMBL" id="CAA0092916.1"/>
    </source>
</evidence>
<sequence>MYTENIAEFQASKDGGFLGLDEDLSPICE</sequence>
<keyword evidence="3" id="KW-1185">Reference proteome</keyword>
<reference evidence="3 4" key="1">
    <citation type="submission" date="2019-11" db="EMBL/GenBank/DDBJ databases">
        <authorList>
            <person name="Holert J."/>
        </authorList>
    </citation>
    <scope>NUCLEOTIDE SEQUENCE [LARGE SCALE GENOMIC DNA]</scope>
    <source>
        <strain evidence="2">BC3_2A</strain>
        <strain evidence="1">SB11_1A</strain>
    </source>
</reference>
<dbReference type="EMBL" id="CACSIM010000004">
    <property type="protein sequence ID" value="CAA0110555.1"/>
    <property type="molecule type" value="Genomic_DNA"/>
</dbReference>
<protein>
    <submittedName>
        <fullName evidence="1">Uncharacterized protein</fullName>
    </submittedName>
</protein>
<gene>
    <name evidence="1" type="ORF">IHBHHGIJ_02387</name>
    <name evidence="2" type="ORF">KFEGEMFD_02574</name>
</gene>
<dbReference type="EMBL" id="CACSIK010000001">
    <property type="protein sequence ID" value="CAA0092916.1"/>
    <property type="molecule type" value="Genomic_DNA"/>
</dbReference>
<evidence type="ECO:0000313" key="2">
    <source>
        <dbReference type="EMBL" id="CAA0110555.1"/>
    </source>
</evidence>
<dbReference type="Proteomes" id="UP000439591">
    <property type="component" value="Unassembled WGS sequence"/>
</dbReference>
<proteinExistence type="predicted"/>